<keyword evidence="1" id="KW-1133">Transmembrane helix</keyword>
<keyword evidence="1" id="KW-0812">Transmembrane</keyword>
<feature type="transmembrane region" description="Helical" evidence="1">
    <location>
        <begin position="72"/>
        <end position="93"/>
    </location>
</feature>
<accession>A0A382KPI0</accession>
<evidence type="ECO:0000313" key="2">
    <source>
        <dbReference type="EMBL" id="SVC25475.1"/>
    </source>
</evidence>
<name>A0A382KPI0_9ZZZZ</name>
<feature type="transmembrane region" description="Helical" evidence="1">
    <location>
        <begin position="34"/>
        <end position="52"/>
    </location>
</feature>
<dbReference type="AlphaFoldDB" id="A0A382KPI0"/>
<proteinExistence type="predicted"/>
<dbReference type="EMBL" id="UINC01081531">
    <property type="protein sequence ID" value="SVC25475.1"/>
    <property type="molecule type" value="Genomic_DNA"/>
</dbReference>
<evidence type="ECO:0000256" key="1">
    <source>
        <dbReference type="SAM" id="Phobius"/>
    </source>
</evidence>
<keyword evidence="1" id="KW-0472">Membrane</keyword>
<reference evidence="2" key="1">
    <citation type="submission" date="2018-05" db="EMBL/GenBank/DDBJ databases">
        <authorList>
            <person name="Lanie J.A."/>
            <person name="Ng W.-L."/>
            <person name="Kazmierczak K.M."/>
            <person name="Andrzejewski T.M."/>
            <person name="Davidsen T.M."/>
            <person name="Wayne K.J."/>
            <person name="Tettelin H."/>
            <person name="Glass J.I."/>
            <person name="Rusch D."/>
            <person name="Podicherti R."/>
            <person name="Tsui H.-C.T."/>
            <person name="Winkler M.E."/>
        </authorList>
    </citation>
    <scope>NUCLEOTIDE SEQUENCE</scope>
</reference>
<protein>
    <submittedName>
        <fullName evidence="2">Uncharacterized protein</fullName>
    </submittedName>
</protein>
<sequence>MVTAMVFQAVVAVLDSVLDTVGVNAMLRGLPIVGANLTLIYAYLFVTISSLGGHGYGSGLELLGMGDFGTDLGVAMVIVAFIPVKDAAISALGKGISRG</sequence>
<gene>
    <name evidence="2" type="ORF">METZ01_LOCUS278329</name>
</gene>
<organism evidence="2">
    <name type="scientific">marine metagenome</name>
    <dbReference type="NCBI Taxonomy" id="408172"/>
    <lineage>
        <taxon>unclassified sequences</taxon>
        <taxon>metagenomes</taxon>
        <taxon>ecological metagenomes</taxon>
    </lineage>
</organism>